<organism evidence="2 3">
    <name type="scientific">Eptatretus burgeri</name>
    <name type="common">Inshore hagfish</name>
    <dbReference type="NCBI Taxonomy" id="7764"/>
    <lineage>
        <taxon>Eukaryota</taxon>
        <taxon>Metazoa</taxon>
        <taxon>Chordata</taxon>
        <taxon>Craniata</taxon>
        <taxon>Vertebrata</taxon>
        <taxon>Cyclostomata</taxon>
        <taxon>Myxini</taxon>
        <taxon>Myxiniformes</taxon>
        <taxon>Myxinidae</taxon>
        <taxon>Eptatretinae</taxon>
        <taxon>Eptatretus</taxon>
    </lineage>
</organism>
<sequence>MLIPVQVSLHQNMDSGLFVLCFIVATSMSMGSAVEVSPHHSGCAMYTNTSCEQCLKNVSCFWCFVDNSCKDYPTSRILPTHSCQLSKVRWGMCWVNFEALIIAMATLAGLILLSVTLCCYCCCRRNCCSNANEDERWEQERRARLERQESRKAERRVRSDQIRRKYGLLNGDATYSQLI</sequence>
<evidence type="ECO:0000313" key="2">
    <source>
        <dbReference type="Ensembl" id="ENSEBUP00000007664.1"/>
    </source>
</evidence>
<dbReference type="GO" id="GO:0005634">
    <property type="term" value="C:nucleus"/>
    <property type="evidence" value="ECO:0007669"/>
    <property type="project" value="TreeGrafter"/>
</dbReference>
<name>A0A8C4NJH0_EPTBU</name>
<dbReference type="PANTHER" id="PTHR15191:SF7">
    <property type="entry name" value="PTTG1-INTERACTING PROTEIN B"/>
    <property type="match status" value="1"/>
</dbReference>
<dbReference type="GO" id="GO:0005737">
    <property type="term" value="C:cytoplasm"/>
    <property type="evidence" value="ECO:0007669"/>
    <property type="project" value="TreeGrafter"/>
</dbReference>
<dbReference type="Proteomes" id="UP000694388">
    <property type="component" value="Unplaced"/>
</dbReference>
<dbReference type="AlphaFoldDB" id="A0A8C4NJH0"/>
<feature type="transmembrane region" description="Helical" evidence="1">
    <location>
        <begin position="94"/>
        <end position="117"/>
    </location>
</feature>
<evidence type="ECO:0000313" key="3">
    <source>
        <dbReference type="Proteomes" id="UP000694388"/>
    </source>
</evidence>
<proteinExistence type="predicted"/>
<feature type="transmembrane region" description="Helical" evidence="1">
    <location>
        <begin position="16"/>
        <end position="36"/>
    </location>
</feature>
<evidence type="ECO:0008006" key="4">
    <source>
        <dbReference type="Google" id="ProtNLM"/>
    </source>
</evidence>
<evidence type="ECO:0000256" key="1">
    <source>
        <dbReference type="SAM" id="Phobius"/>
    </source>
</evidence>
<dbReference type="InterPro" id="IPR052304">
    <property type="entry name" value="PTTG1IP"/>
</dbReference>
<accession>A0A8C4NJH0</accession>
<keyword evidence="3" id="KW-1185">Reference proteome</keyword>
<reference evidence="2" key="1">
    <citation type="submission" date="2025-08" db="UniProtKB">
        <authorList>
            <consortium name="Ensembl"/>
        </authorList>
    </citation>
    <scope>IDENTIFICATION</scope>
</reference>
<dbReference type="PANTHER" id="PTHR15191">
    <property type="entry name" value="PROTEIN CBG20567"/>
    <property type="match status" value="1"/>
</dbReference>
<reference evidence="2" key="2">
    <citation type="submission" date="2025-09" db="UniProtKB">
        <authorList>
            <consortium name="Ensembl"/>
        </authorList>
    </citation>
    <scope>IDENTIFICATION</scope>
</reference>
<dbReference type="GO" id="GO:0006606">
    <property type="term" value="P:protein import into nucleus"/>
    <property type="evidence" value="ECO:0007669"/>
    <property type="project" value="TreeGrafter"/>
</dbReference>
<dbReference type="OMA" id="VCQLSQA"/>
<keyword evidence="1" id="KW-1133">Transmembrane helix</keyword>
<protein>
    <recommendedName>
        <fullName evidence="4">Pituitary tumor-transforming gene 1 protein-interacting protein-like</fullName>
    </recommendedName>
</protein>
<dbReference type="Ensembl" id="ENSEBUT00000008153.1">
    <property type="protein sequence ID" value="ENSEBUP00000007664.1"/>
    <property type="gene ID" value="ENSEBUG00000005003.1"/>
</dbReference>
<dbReference type="GeneTree" id="ENSGT00940000164984"/>
<keyword evidence="1" id="KW-0812">Transmembrane</keyword>
<keyword evidence="1" id="KW-0472">Membrane</keyword>